<dbReference type="PANTHER" id="PTHR23301:SF94">
    <property type="entry name" value="CHITIN-BINDING TYPE-2 DOMAIN-CONTAINING PROTEIN"/>
    <property type="match status" value="1"/>
</dbReference>
<proteinExistence type="predicted"/>
<keyword evidence="4" id="KW-1015">Disulfide bond</keyword>
<feature type="domain" description="Chitin-binding type-2" evidence="6">
    <location>
        <begin position="110"/>
        <end position="175"/>
    </location>
</feature>
<reference evidence="9" key="1">
    <citation type="submission" date="2017-02" db="UniProtKB">
        <authorList>
            <consortium name="WormBaseParasite"/>
        </authorList>
    </citation>
    <scope>IDENTIFICATION</scope>
</reference>
<dbReference type="SUPFAM" id="SSF57625">
    <property type="entry name" value="Invertebrate chitin-binding proteins"/>
    <property type="match status" value="6"/>
</dbReference>
<keyword evidence="8" id="KW-1185">Reference proteome</keyword>
<keyword evidence="1" id="KW-0147">Chitin-binding</keyword>
<gene>
    <name evidence="7" type="ORF">ASIM_LOCUS11304</name>
</gene>
<dbReference type="EMBL" id="UYRR01031057">
    <property type="protein sequence ID" value="VDK44781.1"/>
    <property type="molecule type" value="Genomic_DNA"/>
</dbReference>
<evidence type="ECO:0000313" key="7">
    <source>
        <dbReference type="EMBL" id="VDK44781.1"/>
    </source>
</evidence>
<dbReference type="Proteomes" id="UP000267096">
    <property type="component" value="Unassembled WGS sequence"/>
</dbReference>
<accession>A0A0M3JUH8</accession>
<reference evidence="7 8" key="2">
    <citation type="submission" date="2018-11" db="EMBL/GenBank/DDBJ databases">
        <authorList>
            <consortium name="Pathogen Informatics"/>
        </authorList>
    </citation>
    <scope>NUCLEOTIDE SEQUENCE [LARGE SCALE GENOMIC DNA]</scope>
</reference>
<evidence type="ECO:0000256" key="4">
    <source>
        <dbReference type="ARBA" id="ARBA00023157"/>
    </source>
</evidence>
<evidence type="ECO:0000259" key="6">
    <source>
        <dbReference type="PROSITE" id="PS50940"/>
    </source>
</evidence>
<dbReference type="AlphaFoldDB" id="A0A0M3JUH8"/>
<dbReference type="InterPro" id="IPR002557">
    <property type="entry name" value="Chitin-bd_dom"/>
</dbReference>
<dbReference type="Gene3D" id="2.170.140.10">
    <property type="entry name" value="Chitin binding domain"/>
    <property type="match status" value="5"/>
</dbReference>
<keyword evidence="2" id="KW-0732">Signal</keyword>
<dbReference type="GO" id="GO:0005576">
    <property type="term" value="C:extracellular region"/>
    <property type="evidence" value="ECO:0007669"/>
    <property type="project" value="InterPro"/>
</dbReference>
<dbReference type="OrthoDB" id="5831849at2759"/>
<dbReference type="InterPro" id="IPR036508">
    <property type="entry name" value="Chitin-bd_dom_sf"/>
</dbReference>
<organism evidence="9">
    <name type="scientific">Anisakis simplex</name>
    <name type="common">Herring worm</name>
    <dbReference type="NCBI Taxonomy" id="6269"/>
    <lineage>
        <taxon>Eukaryota</taxon>
        <taxon>Metazoa</taxon>
        <taxon>Ecdysozoa</taxon>
        <taxon>Nematoda</taxon>
        <taxon>Chromadorea</taxon>
        <taxon>Rhabditida</taxon>
        <taxon>Spirurina</taxon>
        <taxon>Ascaridomorpha</taxon>
        <taxon>Ascaridoidea</taxon>
        <taxon>Anisakidae</taxon>
        <taxon>Anisakis</taxon>
        <taxon>Anisakis simplex complex</taxon>
    </lineage>
</organism>
<evidence type="ECO:0000256" key="5">
    <source>
        <dbReference type="ARBA" id="ARBA00023180"/>
    </source>
</evidence>
<evidence type="ECO:0000313" key="9">
    <source>
        <dbReference type="WBParaSite" id="ASIM_0001183801-mRNA-1"/>
    </source>
</evidence>
<feature type="domain" description="Chitin-binding type-2" evidence="6">
    <location>
        <begin position="531"/>
        <end position="585"/>
    </location>
</feature>
<dbReference type="PANTHER" id="PTHR23301">
    <property type="entry name" value="CHITIN BINDING PERITROPHIN-A"/>
    <property type="match status" value="1"/>
</dbReference>
<dbReference type="WBParaSite" id="ASIM_0001183801-mRNA-1">
    <property type="protein sequence ID" value="ASIM_0001183801-mRNA-1"/>
    <property type="gene ID" value="ASIM_0001183801"/>
</dbReference>
<feature type="domain" description="Chitin-binding type-2" evidence="6">
    <location>
        <begin position="295"/>
        <end position="350"/>
    </location>
</feature>
<dbReference type="InterPro" id="IPR051940">
    <property type="entry name" value="Chitin_bind-dev_reg"/>
</dbReference>
<feature type="domain" description="Chitin-binding type-2" evidence="6">
    <location>
        <begin position="179"/>
        <end position="234"/>
    </location>
</feature>
<evidence type="ECO:0000313" key="8">
    <source>
        <dbReference type="Proteomes" id="UP000267096"/>
    </source>
</evidence>
<evidence type="ECO:0000256" key="2">
    <source>
        <dbReference type="ARBA" id="ARBA00022729"/>
    </source>
</evidence>
<dbReference type="PROSITE" id="PS50940">
    <property type="entry name" value="CHIT_BIND_II"/>
    <property type="match status" value="7"/>
</dbReference>
<feature type="domain" description="Chitin-binding type-2" evidence="6">
    <location>
        <begin position="592"/>
        <end position="651"/>
    </location>
</feature>
<keyword evidence="3" id="KW-0677">Repeat</keyword>
<feature type="domain" description="Chitin-binding type-2" evidence="6">
    <location>
        <begin position="381"/>
        <end position="433"/>
    </location>
</feature>
<evidence type="ECO:0000256" key="3">
    <source>
        <dbReference type="ARBA" id="ARBA00022737"/>
    </source>
</evidence>
<name>A0A0M3JUH8_ANISI</name>
<sequence length="652" mass="73348">MPSEKIVRVRLEQLCTNAARIQFGDCNNNFLTCYTNRSFSIDHCPFGEDVKFCSRGEGVYTFKESKYSRQAVVCHFISVDGTHCLLAAGNNVPSNVHYGNAIPFTTFLLQEFCARNSTKKYRLAPAVQMNVPCRSWYVDCQKSVQQIVNCERGALYDNTRQRCISDALSESTCSASTVQPSCNGRHWQTFSLERCSRRFFYCEGGIAREYVCAEGYKYYQGQCITETIVPECSSCVNAQPYRLFNVPCNEECTLGTSYRISCSEYMQCQANGQFVHGTCPPLYAWDIDNARCVPDVNCVTYMRIAYFNLNACERYFECFDGSWRLFTCPSGEVFDMSTTRCVSFNGDCSQWLSGASVQPRHNSFNKLNWYPDAPNVNEKMSSGCVLGSTYRDDYDCSRYYACSSAGYLSYRCAHGTTFNAQKGICDGTNACDLSRCIDGSTRSLRKCGFYKICVQGMWIERVCDNGMQFINGQCQGYCSSSGEAIADDRDCTLYLVCYKGYLEQRQCQYGTTFDPNVGYCRNGYSCPSGRSPNCYDSQKKAIDGETSKYLSCVEGTYYQRMCPAGQIFRSDINACDVGPVVDSTNHQSNIVNEACEESGGALGYRADPSNCKKFYQCAQGRWVSKDCPPGLVWNSNAVVCDWPRNVPECNFM</sequence>
<dbReference type="Pfam" id="PF01607">
    <property type="entry name" value="CBM_14"/>
    <property type="match status" value="6"/>
</dbReference>
<feature type="domain" description="Chitin-binding type-2" evidence="6">
    <location>
        <begin position="475"/>
        <end position="528"/>
    </location>
</feature>
<dbReference type="GO" id="GO:0008061">
    <property type="term" value="F:chitin binding"/>
    <property type="evidence" value="ECO:0007669"/>
    <property type="project" value="UniProtKB-KW"/>
</dbReference>
<keyword evidence="5" id="KW-0325">Glycoprotein</keyword>
<protein>
    <submittedName>
        <fullName evidence="9">Chitin-binding type-2 domain-containing protein</fullName>
    </submittedName>
</protein>
<evidence type="ECO:0000256" key="1">
    <source>
        <dbReference type="ARBA" id="ARBA00022669"/>
    </source>
</evidence>
<dbReference type="SMART" id="SM00494">
    <property type="entry name" value="ChtBD2"/>
    <property type="match status" value="8"/>
</dbReference>